<evidence type="ECO:0000259" key="3">
    <source>
        <dbReference type="PROSITE" id="PS51263"/>
    </source>
</evidence>
<comment type="similarity">
    <text evidence="1">Belongs to the actin-binding proteins ADF family.</text>
</comment>
<dbReference type="PANTHER" id="PTHR11913">
    <property type="entry name" value="COFILIN-RELATED"/>
    <property type="match status" value="1"/>
</dbReference>
<protein>
    <submittedName>
        <fullName evidence="4">ADF-H domain-containing protein</fullName>
    </submittedName>
</protein>
<accession>A0A183IWD0</accession>
<dbReference type="AlphaFoldDB" id="A0A183IWD0"/>
<dbReference type="SMART" id="SM00102">
    <property type="entry name" value="ADF"/>
    <property type="match status" value="1"/>
</dbReference>
<dbReference type="Gene3D" id="3.40.20.10">
    <property type="entry name" value="Severin"/>
    <property type="match status" value="2"/>
</dbReference>
<feature type="domain" description="ADF-H" evidence="3">
    <location>
        <begin position="1"/>
        <end position="144"/>
    </location>
</feature>
<dbReference type="InterPro" id="IPR029006">
    <property type="entry name" value="ADF-H/Gelsolin-like_dom_sf"/>
</dbReference>
<dbReference type="InterPro" id="IPR017904">
    <property type="entry name" value="ADF/Cofilin"/>
</dbReference>
<dbReference type="Pfam" id="PF00241">
    <property type="entry name" value="Cofilin_ADF"/>
    <property type="match status" value="2"/>
</dbReference>
<evidence type="ECO:0000313" key="4">
    <source>
        <dbReference type="WBParaSite" id="SBAD_0000822201-mRNA-1"/>
    </source>
</evidence>
<keyword evidence="2" id="KW-0009">Actin-binding</keyword>
<reference evidence="4" key="1">
    <citation type="submission" date="2016-06" db="UniProtKB">
        <authorList>
            <consortium name="WormBaseParasite"/>
        </authorList>
    </citation>
    <scope>IDENTIFICATION</scope>
</reference>
<name>A0A183IWD0_9BILA</name>
<proteinExistence type="inferred from homology"/>
<dbReference type="InterPro" id="IPR002108">
    <property type="entry name" value="ADF-H"/>
</dbReference>
<dbReference type="SUPFAM" id="SSF55753">
    <property type="entry name" value="Actin depolymerizing proteins"/>
    <property type="match status" value="2"/>
</dbReference>
<dbReference type="GO" id="GO:0030042">
    <property type="term" value="P:actin filament depolymerization"/>
    <property type="evidence" value="ECO:0007669"/>
    <property type="project" value="InterPro"/>
</dbReference>
<dbReference type="GO" id="GO:0003779">
    <property type="term" value="F:actin binding"/>
    <property type="evidence" value="ECO:0007669"/>
    <property type="project" value="UniProtKB-KW"/>
</dbReference>
<evidence type="ECO:0000256" key="2">
    <source>
        <dbReference type="ARBA" id="ARBA00023203"/>
    </source>
</evidence>
<evidence type="ECO:0000256" key="1">
    <source>
        <dbReference type="ARBA" id="ARBA00006844"/>
    </source>
</evidence>
<dbReference type="GO" id="GO:0015629">
    <property type="term" value="C:actin cytoskeleton"/>
    <property type="evidence" value="ECO:0007669"/>
    <property type="project" value="InterPro"/>
</dbReference>
<dbReference type="WBParaSite" id="SBAD_0000822201-mRNA-1">
    <property type="protein sequence ID" value="SBAD_0000822201-mRNA-1"/>
    <property type="gene ID" value="SBAD_0000822201"/>
</dbReference>
<organism evidence="4">
    <name type="scientific">Soboliphyme baturini</name>
    <dbReference type="NCBI Taxonomy" id="241478"/>
    <lineage>
        <taxon>Eukaryota</taxon>
        <taxon>Metazoa</taxon>
        <taxon>Ecdysozoa</taxon>
        <taxon>Nematoda</taxon>
        <taxon>Enoplea</taxon>
        <taxon>Dorylaimia</taxon>
        <taxon>Dioctophymatida</taxon>
        <taxon>Dioctophymatoidea</taxon>
        <taxon>Soboliphymatidae</taxon>
        <taxon>Soboliphyme</taxon>
    </lineage>
</organism>
<sequence length="208" mass="23604">MAEGKKDIRYIIFSIVNDSEVVVEKYATNDDMKCHDVEDYADNSKSSYNEFIDALKEVTKDFKDCRYAVFDFKFTGSREGAGASKMSKIIFLQVCPDGASIKRKMIYASSAAAIKSALGPAKIIPLQICDESQLSHTELLHKLLIDPQCKKDYDDMHSRKMYSYLIFRISDDDTTVIVEKKGPKGSSYKDFVDVRVCGDNFFLFNKCI</sequence>
<dbReference type="PROSITE" id="PS51263">
    <property type="entry name" value="ADF_H"/>
    <property type="match status" value="1"/>
</dbReference>